<reference evidence="1 2" key="1">
    <citation type="submission" date="2018-09" db="EMBL/GenBank/DDBJ databases">
        <title>Phylogeny of the Shewanellaceae, and recommendation for two new genera, Pseudoshewanella and Parashewanella.</title>
        <authorList>
            <person name="Wang G."/>
        </authorList>
    </citation>
    <scope>NUCLEOTIDE SEQUENCE [LARGE SCALE GENOMIC DNA]</scope>
    <source>
        <strain evidence="1 2">C51</strain>
    </source>
</reference>
<proteinExistence type="predicted"/>
<dbReference type="AlphaFoldDB" id="A0A3L8PSH3"/>
<dbReference type="EMBL" id="QZEI01000076">
    <property type="protein sequence ID" value="RLV58367.1"/>
    <property type="molecule type" value="Genomic_DNA"/>
</dbReference>
<keyword evidence="2" id="KW-1185">Reference proteome</keyword>
<dbReference type="Proteomes" id="UP000281474">
    <property type="component" value="Unassembled WGS sequence"/>
</dbReference>
<gene>
    <name evidence="1" type="ORF">D5018_17615</name>
</gene>
<comment type="caution">
    <text evidence="1">The sequence shown here is derived from an EMBL/GenBank/DDBJ whole genome shotgun (WGS) entry which is preliminary data.</text>
</comment>
<dbReference type="OrthoDB" id="6272572at2"/>
<evidence type="ECO:0000313" key="2">
    <source>
        <dbReference type="Proteomes" id="UP000281474"/>
    </source>
</evidence>
<dbReference type="RefSeq" id="WP_121840304.1">
    <property type="nucleotide sequence ID" value="NZ_ML014825.1"/>
</dbReference>
<name>A0A3L8PSH3_9GAMM</name>
<organism evidence="1 2">
    <name type="scientific">Parashewanella curva</name>
    <dbReference type="NCBI Taxonomy" id="2338552"/>
    <lineage>
        <taxon>Bacteria</taxon>
        <taxon>Pseudomonadati</taxon>
        <taxon>Pseudomonadota</taxon>
        <taxon>Gammaproteobacteria</taxon>
        <taxon>Alteromonadales</taxon>
        <taxon>Shewanellaceae</taxon>
        <taxon>Parashewanella</taxon>
    </lineage>
</organism>
<accession>A0A3L8PSH3</accession>
<evidence type="ECO:0000313" key="1">
    <source>
        <dbReference type="EMBL" id="RLV58367.1"/>
    </source>
</evidence>
<sequence length="86" mass="9925">MSSYAFDLSNHQHLAMRRILAEIYSKFWSAIRHGDFSLANRYAGMTSALLRVCLLVLNDIDLYEICSQLSDVLHEQLGYHQHRQAA</sequence>
<protein>
    <submittedName>
        <fullName evidence="1">Uncharacterized protein</fullName>
    </submittedName>
</protein>